<dbReference type="PANTHER" id="PTHR42791">
    <property type="entry name" value="GNAT FAMILY ACETYLTRANSFERASE"/>
    <property type="match status" value="1"/>
</dbReference>
<reference evidence="2 3" key="1">
    <citation type="journal article" date="2015" name="Mol. Plant Microbe Interact.">
        <title>Comparative Genomic Analysis of Pseudomonas chlororaphis PCL1606 Reveals New Insight into Antifungal Compounds Involved in Biocontrol.</title>
        <authorList>
            <person name="Calderon C.E."/>
            <person name="Ramos C."/>
            <person name="de Vicente A."/>
            <person name="Cazorla F.M."/>
        </authorList>
    </citation>
    <scope>NUCLEOTIDE SEQUENCE [LARGE SCALE GENOMIC DNA]</scope>
    <source>
        <strain evidence="2 3">PCL1606</strain>
    </source>
</reference>
<gene>
    <name evidence="2" type="ORF">PCL1606_47040</name>
</gene>
<dbReference type="InterPro" id="IPR052523">
    <property type="entry name" value="Trichothecene_AcTrans"/>
</dbReference>
<dbReference type="PATRIC" id="fig|587753.10.peg.4700"/>
<dbReference type="RefSeq" id="WP_045885184.1">
    <property type="nucleotide sequence ID" value="NZ_CP011110.1"/>
</dbReference>
<protein>
    <submittedName>
        <fullName evidence="2">GNAT family acetyltransferase</fullName>
    </submittedName>
</protein>
<dbReference type="CDD" id="cd04301">
    <property type="entry name" value="NAT_SF"/>
    <property type="match status" value="1"/>
</dbReference>
<dbReference type="SUPFAM" id="SSF55729">
    <property type="entry name" value="Acyl-CoA N-acyltransferases (Nat)"/>
    <property type="match status" value="1"/>
</dbReference>
<evidence type="ECO:0000259" key="1">
    <source>
        <dbReference type="PROSITE" id="PS51186"/>
    </source>
</evidence>
<name>A0A0D5Y4F0_9PSED</name>
<evidence type="ECO:0000313" key="2">
    <source>
        <dbReference type="EMBL" id="AKA26151.1"/>
    </source>
</evidence>
<dbReference type="Pfam" id="PF00583">
    <property type="entry name" value="Acetyltransf_1"/>
    <property type="match status" value="1"/>
</dbReference>
<dbReference type="InterPro" id="IPR016181">
    <property type="entry name" value="Acyl_CoA_acyltransferase"/>
</dbReference>
<dbReference type="PROSITE" id="PS51186">
    <property type="entry name" value="GNAT"/>
    <property type="match status" value="1"/>
</dbReference>
<dbReference type="GO" id="GO:0016747">
    <property type="term" value="F:acyltransferase activity, transferring groups other than amino-acyl groups"/>
    <property type="evidence" value="ECO:0007669"/>
    <property type="project" value="InterPro"/>
</dbReference>
<keyword evidence="2" id="KW-0808">Transferase</keyword>
<dbReference type="Gene3D" id="3.40.630.30">
    <property type="match status" value="1"/>
</dbReference>
<dbReference type="EMBL" id="CP011110">
    <property type="protein sequence ID" value="AKA26151.1"/>
    <property type="molecule type" value="Genomic_DNA"/>
</dbReference>
<proteinExistence type="predicted"/>
<organism evidence="2 3">
    <name type="scientific">Pseudomonas chlororaphis</name>
    <dbReference type="NCBI Taxonomy" id="587753"/>
    <lineage>
        <taxon>Bacteria</taxon>
        <taxon>Pseudomonadati</taxon>
        <taxon>Pseudomonadota</taxon>
        <taxon>Gammaproteobacteria</taxon>
        <taxon>Pseudomonadales</taxon>
        <taxon>Pseudomonadaceae</taxon>
        <taxon>Pseudomonas</taxon>
    </lineage>
</organism>
<accession>A0A0D5Y4F0</accession>
<dbReference type="OrthoDB" id="5637934at2"/>
<dbReference type="AlphaFoldDB" id="A0A0D5Y4F0"/>
<evidence type="ECO:0000313" key="3">
    <source>
        <dbReference type="Proteomes" id="UP000032748"/>
    </source>
</evidence>
<dbReference type="Proteomes" id="UP000032748">
    <property type="component" value="Chromosome"/>
</dbReference>
<dbReference type="InterPro" id="IPR000182">
    <property type="entry name" value="GNAT_dom"/>
</dbReference>
<feature type="domain" description="N-acetyltransferase" evidence="1">
    <location>
        <begin position="124"/>
        <end position="257"/>
    </location>
</feature>
<dbReference type="KEGG" id="pcz:PCL1606_47040"/>
<sequence length="257" mass="28037">MSSIAQSRRVALYHQAQALFFSAISQRCWHFDESLAVYCTGVASSSLNLLFVKQAGPDLAAGLVAGIDFLERAGSPFCVVVHDELLAPVRDLLVERRWSQGERTTAMVLDLSAHAWPMPRRTDVDIRRTDEHLEDWAGPVESAFEAGEAGAGQYLARHRAAQDSGQPLVHFTLYAQSRPVSSLTLSLAAEVARLDDIGTRPECQGRGYASALIQHALAHAQDQGAGLCVLEASAQGLSIYRKAGFSPLFGYTTFYRE</sequence>
<dbReference type="PANTHER" id="PTHR42791:SF1">
    <property type="entry name" value="N-ACETYLTRANSFERASE DOMAIN-CONTAINING PROTEIN"/>
    <property type="match status" value="1"/>
</dbReference>